<evidence type="ECO:0000256" key="1">
    <source>
        <dbReference type="PROSITE-ProRule" id="PRU10141"/>
    </source>
</evidence>
<feature type="region of interest" description="Disordered" evidence="2">
    <location>
        <begin position="347"/>
        <end position="366"/>
    </location>
</feature>
<organism evidence="6 7">
    <name type="scientific">Astrephomene gubernaculifera</name>
    <dbReference type="NCBI Taxonomy" id="47775"/>
    <lineage>
        <taxon>Eukaryota</taxon>
        <taxon>Viridiplantae</taxon>
        <taxon>Chlorophyta</taxon>
        <taxon>core chlorophytes</taxon>
        <taxon>Chlorophyceae</taxon>
        <taxon>CS clade</taxon>
        <taxon>Chlamydomonadales</taxon>
        <taxon>Astrephomenaceae</taxon>
        <taxon>Astrephomene</taxon>
    </lineage>
</organism>
<feature type="region of interest" description="Disordered" evidence="2">
    <location>
        <begin position="2675"/>
        <end position="2707"/>
    </location>
</feature>
<feature type="compositionally biased region" description="Low complexity" evidence="2">
    <location>
        <begin position="2225"/>
        <end position="2240"/>
    </location>
</feature>
<keyword evidence="3" id="KW-1133">Transmembrane helix</keyword>
<feature type="compositionally biased region" description="Polar residues" evidence="2">
    <location>
        <begin position="1671"/>
        <end position="1691"/>
    </location>
</feature>
<accession>A0AAD3DZV4</accession>
<feature type="compositionally biased region" description="Polar residues" evidence="2">
    <location>
        <begin position="1504"/>
        <end position="1516"/>
    </location>
</feature>
<keyword evidence="3" id="KW-0472">Membrane</keyword>
<evidence type="ECO:0000259" key="5">
    <source>
        <dbReference type="PROSITE" id="PS50011"/>
    </source>
</evidence>
<feature type="region of interest" description="Disordered" evidence="2">
    <location>
        <begin position="2794"/>
        <end position="2815"/>
    </location>
</feature>
<feature type="region of interest" description="Disordered" evidence="2">
    <location>
        <begin position="2256"/>
        <end position="2283"/>
    </location>
</feature>
<dbReference type="GO" id="GO:0004674">
    <property type="term" value="F:protein serine/threonine kinase activity"/>
    <property type="evidence" value="ECO:0007669"/>
    <property type="project" value="TreeGrafter"/>
</dbReference>
<feature type="region of interest" description="Disordered" evidence="2">
    <location>
        <begin position="3510"/>
        <end position="3535"/>
    </location>
</feature>
<feature type="compositionally biased region" description="Low complexity" evidence="2">
    <location>
        <begin position="1033"/>
        <end position="1054"/>
    </location>
</feature>
<feature type="transmembrane region" description="Helical" evidence="3">
    <location>
        <begin position="957"/>
        <end position="980"/>
    </location>
</feature>
<dbReference type="SUPFAM" id="SSF56112">
    <property type="entry name" value="Protein kinase-like (PK-like)"/>
    <property type="match status" value="1"/>
</dbReference>
<feature type="compositionally biased region" description="Polar residues" evidence="2">
    <location>
        <begin position="3448"/>
        <end position="3475"/>
    </location>
</feature>
<feature type="region of interest" description="Disordered" evidence="2">
    <location>
        <begin position="1575"/>
        <end position="1691"/>
    </location>
</feature>
<dbReference type="Pfam" id="PF00069">
    <property type="entry name" value="Pkinase"/>
    <property type="match status" value="1"/>
</dbReference>
<feature type="compositionally biased region" description="Low complexity" evidence="2">
    <location>
        <begin position="2455"/>
        <end position="2471"/>
    </location>
</feature>
<feature type="compositionally biased region" description="Gly residues" evidence="2">
    <location>
        <begin position="1848"/>
        <end position="1863"/>
    </location>
</feature>
<feature type="region of interest" description="Disordered" evidence="2">
    <location>
        <begin position="1422"/>
        <end position="1466"/>
    </location>
</feature>
<dbReference type="InterPro" id="IPR017441">
    <property type="entry name" value="Protein_kinase_ATP_BS"/>
</dbReference>
<feature type="binding site" evidence="1">
    <location>
        <position position="1921"/>
    </location>
    <ligand>
        <name>ATP</name>
        <dbReference type="ChEBI" id="CHEBI:30616"/>
    </ligand>
</feature>
<dbReference type="InterPro" id="IPR000719">
    <property type="entry name" value="Prot_kinase_dom"/>
</dbReference>
<feature type="compositionally biased region" description="Gly residues" evidence="2">
    <location>
        <begin position="349"/>
        <end position="360"/>
    </location>
</feature>
<keyword evidence="1" id="KW-0067">ATP-binding</keyword>
<feature type="compositionally biased region" description="Low complexity" evidence="2">
    <location>
        <begin position="2897"/>
        <end position="2917"/>
    </location>
</feature>
<dbReference type="EMBL" id="BMAR01000026">
    <property type="protein sequence ID" value="GFR48796.1"/>
    <property type="molecule type" value="Genomic_DNA"/>
</dbReference>
<feature type="compositionally biased region" description="Low complexity" evidence="2">
    <location>
        <begin position="313"/>
        <end position="323"/>
    </location>
</feature>
<feature type="region of interest" description="Disordered" evidence="2">
    <location>
        <begin position="3184"/>
        <end position="3224"/>
    </location>
</feature>
<reference evidence="6 7" key="1">
    <citation type="journal article" date="2021" name="Sci. Rep.">
        <title>Genome sequencing of the multicellular alga Astrephomene provides insights into convergent evolution of germ-soma differentiation.</title>
        <authorList>
            <person name="Yamashita S."/>
            <person name="Yamamoto K."/>
            <person name="Matsuzaki R."/>
            <person name="Suzuki S."/>
            <person name="Yamaguchi H."/>
            <person name="Hirooka S."/>
            <person name="Minakuchi Y."/>
            <person name="Miyagishima S."/>
            <person name="Kawachi M."/>
            <person name="Toyoda A."/>
            <person name="Nozaki H."/>
        </authorList>
    </citation>
    <scope>NUCLEOTIDE SEQUENCE [LARGE SCALE GENOMIC DNA]</scope>
    <source>
        <strain evidence="6 7">NIES-4017</strain>
    </source>
</reference>
<name>A0AAD3DZV4_9CHLO</name>
<feature type="compositionally biased region" description="Low complexity" evidence="2">
    <location>
        <begin position="3114"/>
        <end position="3123"/>
    </location>
</feature>
<feature type="region of interest" description="Disordered" evidence="2">
    <location>
        <begin position="1367"/>
        <end position="1395"/>
    </location>
</feature>
<feature type="compositionally biased region" description="Polar residues" evidence="2">
    <location>
        <begin position="1595"/>
        <end position="1608"/>
    </location>
</feature>
<dbReference type="Proteomes" id="UP001054857">
    <property type="component" value="Unassembled WGS sequence"/>
</dbReference>
<feature type="region of interest" description="Disordered" evidence="2">
    <location>
        <begin position="1724"/>
        <end position="1756"/>
    </location>
</feature>
<feature type="region of interest" description="Disordered" evidence="2">
    <location>
        <begin position="2420"/>
        <end position="2471"/>
    </location>
</feature>
<feature type="signal peptide" evidence="4">
    <location>
        <begin position="1"/>
        <end position="39"/>
    </location>
</feature>
<dbReference type="PROSITE" id="PS50011">
    <property type="entry name" value="PROTEIN_KINASE_DOM"/>
    <property type="match status" value="1"/>
</dbReference>
<evidence type="ECO:0000313" key="6">
    <source>
        <dbReference type="EMBL" id="GFR48796.1"/>
    </source>
</evidence>
<feature type="compositionally biased region" description="Low complexity" evidence="2">
    <location>
        <begin position="2698"/>
        <end position="2707"/>
    </location>
</feature>
<dbReference type="GO" id="GO:0005524">
    <property type="term" value="F:ATP binding"/>
    <property type="evidence" value="ECO:0007669"/>
    <property type="project" value="UniProtKB-UniRule"/>
</dbReference>
<feature type="compositionally biased region" description="Gly residues" evidence="2">
    <location>
        <begin position="1612"/>
        <end position="1628"/>
    </location>
</feature>
<feature type="compositionally biased region" description="Gly residues" evidence="2">
    <location>
        <begin position="3676"/>
        <end position="3688"/>
    </location>
</feature>
<dbReference type="InterPro" id="IPR051681">
    <property type="entry name" value="Ser/Thr_Kinases-Pseudokinases"/>
</dbReference>
<keyword evidence="1" id="KW-0547">Nucleotide-binding</keyword>
<proteinExistence type="predicted"/>
<feature type="region of interest" description="Disordered" evidence="2">
    <location>
        <begin position="2596"/>
        <end position="2644"/>
    </location>
</feature>
<feature type="compositionally biased region" description="Low complexity" evidence="2">
    <location>
        <begin position="1729"/>
        <end position="1740"/>
    </location>
</feature>
<keyword evidence="7" id="KW-1185">Reference proteome</keyword>
<feature type="region of interest" description="Disordered" evidence="2">
    <location>
        <begin position="313"/>
        <end position="337"/>
    </location>
</feature>
<feature type="region of interest" description="Disordered" evidence="2">
    <location>
        <begin position="1014"/>
        <end position="1116"/>
    </location>
</feature>
<protein>
    <recommendedName>
        <fullName evidence="5">Protein kinase domain-containing protein</fullName>
    </recommendedName>
</protein>
<feature type="compositionally biased region" description="Polar residues" evidence="2">
    <location>
        <begin position="2927"/>
        <end position="2938"/>
    </location>
</feature>
<feature type="compositionally biased region" description="Polar residues" evidence="2">
    <location>
        <begin position="2621"/>
        <end position="2640"/>
    </location>
</feature>
<feature type="chain" id="PRO_5042216899" description="Protein kinase domain-containing protein" evidence="4">
    <location>
        <begin position="40"/>
        <end position="3715"/>
    </location>
</feature>
<dbReference type="Gene3D" id="1.10.510.10">
    <property type="entry name" value="Transferase(Phosphotransferase) domain 1"/>
    <property type="match status" value="1"/>
</dbReference>
<feature type="compositionally biased region" description="Low complexity" evidence="2">
    <location>
        <begin position="2846"/>
        <end position="2862"/>
    </location>
</feature>
<feature type="compositionally biased region" description="Low complexity" evidence="2">
    <location>
        <begin position="1830"/>
        <end position="1844"/>
    </location>
</feature>
<feature type="region of interest" description="Disordered" evidence="2">
    <location>
        <begin position="2723"/>
        <end position="2747"/>
    </location>
</feature>
<feature type="non-terminal residue" evidence="6">
    <location>
        <position position="1"/>
    </location>
</feature>
<feature type="region of interest" description="Disordered" evidence="2">
    <location>
        <begin position="3448"/>
        <end position="3484"/>
    </location>
</feature>
<feature type="region of interest" description="Disordered" evidence="2">
    <location>
        <begin position="2846"/>
        <end position="2969"/>
    </location>
</feature>
<dbReference type="PROSITE" id="PS00107">
    <property type="entry name" value="PROTEIN_KINASE_ATP"/>
    <property type="match status" value="1"/>
</dbReference>
<feature type="compositionally biased region" description="Gly residues" evidence="2">
    <location>
        <begin position="2682"/>
        <end position="2697"/>
    </location>
</feature>
<feature type="compositionally biased region" description="Basic and acidic residues" evidence="2">
    <location>
        <begin position="2725"/>
        <end position="2737"/>
    </location>
</feature>
<feature type="region of interest" description="Disordered" evidence="2">
    <location>
        <begin position="3675"/>
        <end position="3715"/>
    </location>
</feature>
<feature type="compositionally biased region" description="Low complexity" evidence="2">
    <location>
        <begin position="3187"/>
        <end position="3224"/>
    </location>
</feature>
<feature type="compositionally biased region" description="Low complexity" evidence="2">
    <location>
        <begin position="2947"/>
        <end position="2969"/>
    </location>
</feature>
<evidence type="ECO:0000256" key="4">
    <source>
        <dbReference type="SAM" id="SignalP"/>
    </source>
</evidence>
<evidence type="ECO:0000313" key="7">
    <source>
        <dbReference type="Proteomes" id="UP001054857"/>
    </source>
</evidence>
<feature type="compositionally biased region" description="Gly residues" evidence="2">
    <location>
        <begin position="1741"/>
        <end position="1756"/>
    </location>
</feature>
<dbReference type="InterPro" id="IPR011009">
    <property type="entry name" value="Kinase-like_dom_sf"/>
</dbReference>
<sequence length="3715" mass="374223">MWHILPRQSQAERSHGWLKALHFVAVVILALGIPSPTRGTTSPSCRGCEKLWELARIENGTDFIELNRASGRLHKDLVLVKANTTADLALAQQLFRVDTLISAQEDSSVDLYFGSYSQGLLLEEGVVLTLQNLILQNVIAIFASDGSGGNINATSNNSSTSTGGTSGWSLSLDAFELSRGSLLRLVRTEVVLADCGVARQLYDAAGQQQQQQQQQQAGAAAASSMLANVTQGQVPDVRIAYWSSAQLEMRDVYVTCSQVCDPTTGVRTLPVASAASLYDAFAIVDDHLDGCSAYVVQLATNVSLAAALSAGQQQQQLQQQSTWPSPPPPSPPGNSASRRLMALQASGTGTWGRGGAGNGPRRGSLYGTADWRRRQQQQQRGHDGLVLPYGGSQRRLLGTIGAASGTAGPMFDVSANLTIRGSSSSASATVLDTSQLSSLLRLRPPASLAIEQLTLTNLAVQQTGVLALPLYLVDAASRLAAANWTSNESDASSNSSSSRVSNAGPRVLLRNVTLVMAGDELSYLISWLKAYKDKPTTLDSDQVAWLQGIVRDAKLQSLALSTLALARFRIWDINATNLRLTSVAPVGFTLVQPIIGLSHFSSTPLEPYPQIVVLNSSAGLAAVLNASTGSLVSPGNTAYTAYPGVPTQAAVSLLANATTTTSTAASLSATSAITTTTASTTSASSSSSTNVTTRVTAYYAPVPYGNVVLKRSYVLGSQLFFHPYPQNTTNATTSTNSSSSTATSTASSCSFSPADPPAVLDFGGARSTWASFASSGLWLALRNLTLIGLDSPARWPAASPRLVRCLDLPLWALQAERLPSLAGEPPALRLAGVTLSVSSQELALWAACYEVLTANGTSSSANSSSSQASGFTQELEVACESLGLRSFVAKMEGAHAFKIYLLEGMGMQIKDSVLRDDILPYHRYDIADLLPGLSPRSLSPPSPSSVDTQSSGRSRKWVIPLAVIVIMVFLATAAIIYVYIRSRRGLEKDGPYVNVHMTKMMNDTGLRSYAMEGLEKRSSRRPAGSDPWDTGRSRSVSRLRLPGLLSRSRSTRPGPGDGDEGDQAAPVRTVTGEDQQLGSERGGPVEAGSAASARHRPGQAGSDASRGSGMVHMGGSGNTAPVFNPVRASGTVAAVAGVGAGGVEMSYGMPCRQSGTANIGVAGSAVACEDGVGGGGDAVGGSGGWEYSMYNATADVAKPDFNDGTWQQQQLQLQQFVGTMVGHMCAAGCPTQQQQPMMPHAMMTTADMEGEGVMIMAMPADTATAVRQAAAAPLLGAGAPPPPGTPATALLATDASYGGSMPPDPLLTTQGHGTTCGGSTFIDSSLAGNVLESASFNPAQLQAAGQQRMVDMAATFALPASGGGSGSGGGCAAASLEQDGSAGRPSSQHGAFGGSSPLVNAIRQLTRSASSNAAIVSHRSAPLMQPPLSQSRLQPQPQRSLLGQEGARSAGHSPHAICVPGGGGDRPSVVTFSVTKRSLKLVEGGAVATDPRFATAAVAGVGNSGESGHSMASQGSPRHGSPGGTGEVSRSAMPSPQPSWPQQHQYHSGSSGGFVEHAHDLAGGLCTAAALDAAGSGGGTTAGSHHRLPPPASPTTPLFSRTASTKATSHGGSAGRMHGGSSSGGGGSRATPTLRPTMAGDYTTSTASDPTAVANAGQLASPRPMGRRTGFQANSSMSRLSEATWGRSDSSRSTALLDGVLGGGSGGSITGVAAATAVVAGPSAGGGPNAHAADAAAHTGSGSGGAGGGGTSGGGGTVSKPGFGKLLVGSLSTLFRVDNLTVGLQKNSSPPPSLTPSGGSGTSGAPSGRYHRAESGPSRANAGGNAGQGSTATGTTVRAGRTSVNGPNAGGAGASGGGGGAGSAGRVSTGPAGLGATLTELSADMERSVNENQLVIQQPLGAGAFGTVYKALWKGLPVAVKTMTLTSDAVTQGRHAALVEAALSKSIYHANVVTTYTCDLKPMHVDSHRGGAMTGLHITNETEVIQEWRLYIVQEYCDGGSLRHAIEARSFLNPATGSPQLEWVLQMAREVASGLQYLHEHNIIHGDLNPANVLLKHDDGSVLGYTAKIADFGLSVHMQAEQSHVSNTKRGTPFYTAPEVTHAGNLTRFADVFSYGVLLWELYCSRSCWTYGPQGRLVQQRGFPHLPPTCPRSFAQLVSACMQPAHKQRPTFKQIGQQLEGMLRDCERAAVGGTGDWTVASGSGMEWRSEDGRRPMPAQPPPPQHQHQQQAWQGPQQHQSPLRLTHSMATLNPAAAAAAGANSGSGGGEHLRAERSSSGPVGHGYVRDSGAVLNRAHSTCAAAGAAAAAATAVAEFPVPPNMGATSGAAAMPPAAPYVQVVSPVVAATAVTGVESIPAGTPNTSGAAFLGSCSDAVAAAAAAAPVAAAVGAFAGGRSYAAVVAAPSLPLPVAAVAVESTRHNESSGSGGSGGGSSLATPCQQDTPVLGQPPQLPQPAAAQQPSEAAPAATGTATLATIPACALPPLGAAAVEEEPAAAAVAMEAGPTGQQVDASRGATYSEQAGQAGEVKEQVKVASAAATGEAGMASAASVDSAAAAPSVAAGAVGVAVDPFLAADLLISPATSVLVAALHADDEPKNQEHATDTTLPAGGAAPAEITAPSGSANVTSAPLGDSATSRTAAVKDTTDASPAAAAAATANAGVVAAVASVAAPPPAAAAGAHSGGGGSSGGTSGGSSGSSSGSNGAPGAFANVMRAFEIPSEVPRFGRPDLPTVHESDGEEAATEDGVATKALLPAYAQLKSASNSRAGVQKKGELAAALGGVQESAGAAAASAETAEVAAPNRKPSPPPGSATAVCGSSAVPNFSRSSFKDVTAGVTFGPWSSLRRSSLRRSSTGPLSRLSYGSVPYSGGLAPRAPSNSRTLQRRSVDAPGMTFYSSVAPGAAPAVPPQSSSSSARSGGGRVPGFNPSQAGTSSQFARHSLTARMPAATAAGSSSASSTARPPPFARASMPSIISASATAAPAAAGPAAASPFARSSVSAAPIAPAPAASRTASASPFARASLTAPPAAVPAAAAAAAPSPFARQSLAAPSPVPEEVPLSAAAMPAMAGPSGLPTAAASSAGRFARASLVECSLPPSSSTVTGTDYTYQQPAPAAVPAKQAPGTSPFARPSLGSLATSGGALAQQLQAPPPPALIDPGVSRFARASLGVQPTAALVEASQQSYSNPYQPFHPQAYQQQQQPYQQQQQPYQMQQQPYQQQQQPYQQLAYQPQQPYQQPMYYPQPYHSGMGIPAVPSSTASNPGRSPFVRPSMGEPTIDTGAAYSMTASSMLLAPAAAAPGPTAGGPFCRPSMGAPLQGPETGSTPMLVGPTLPALPSMAPGTGAAAAPYYQQPHAYHMASQQHMPAHNWPSGPAVASAAAAGPIIGSYQATASTIAAAAAAAMQQPAGTGSASFVPEVAVAGAVGTAAAAAAMEPEATAAVGSAYAYQPSQQPGTSTSASMGQLPQQAWATSAMQSGPPAQQPTQYPQYLMQLHPQQMSYSAPQVLLQQQPRAAPGPMGQSGDSGSSFAATAVQRPGAAVDQPAAAAAQGSQYAGVFGSPVLTPLAPDGSSSIPGGVHAPVRPLTCPEAPDFARSLQRRNSSPLSMVSTATDAGAIGRREPGTAAAGVASSYGMPSNTKGAINIPAPRSSGSAGGVATSFNPSSPMPIRGSVRSGGSVGAMGGGGGSGTSWHAGAHLRLGGSQGPQSYGSYGGGG</sequence>
<dbReference type="PANTHER" id="PTHR44329">
    <property type="entry name" value="SERINE/THREONINE-PROTEIN KINASE TNNI3K-RELATED"/>
    <property type="match status" value="1"/>
</dbReference>
<feature type="region of interest" description="Disordered" evidence="2">
    <location>
        <begin position="1783"/>
        <end position="1868"/>
    </location>
</feature>
<evidence type="ECO:0000256" key="3">
    <source>
        <dbReference type="SAM" id="Phobius"/>
    </source>
</evidence>
<dbReference type="PANTHER" id="PTHR44329:SF289">
    <property type="entry name" value="SERINE_THREONINE-PROTEIN KINASE VIK"/>
    <property type="match status" value="1"/>
</dbReference>
<keyword evidence="3" id="KW-0812">Transmembrane</keyword>
<keyword evidence="4" id="KW-0732">Signal</keyword>
<feature type="domain" description="Protein kinase" evidence="5">
    <location>
        <begin position="1894"/>
        <end position="2183"/>
    </location>
</feature>
<feature type="region of interest" description="Disordered" evidence="2">
    <location>
        <begin position="3648"/>
        <end position="3667"/>
    </location>
</feature>
<feature type="region of interest" description="Disordered" evidence="2">
    <location>
        <begin position="3114"/>
        <end position="3136"/>
    </location>
</feature>
<gene>
    <name evidence="6" type="ORF">Agub_g10746</name>
</gene>
<comment type="caution">
    <text evidence="6">The sequence shown here is derived from an EMBL/GenBank/DDBJ whole genome shotgun (WGS) entry which is preliminary data.</text>
</comment>
<feature type="region of interest" description="Disordered" evidence="2">
    <location>
        <begin position="1500"/>
        <end position="1555"/>
    </location>
</feature>
<feature type="region of interest" description="Disordered" evidence="2">
    <location>
        <begin position="2194"/>
        <end position="2240"/>
    </location>
</feature>
<feature type="compositionally biased region" description="Low complexity" evidence="2">
    <location>
        <begin position="1422"/>
        <end position="1442"/>
    </location>
</feature>
<evidence type="ECO:0000256" key="2">
    <source>
        <dbReference type="SAM" id="MobiDB-lite"/>
    </source>
</evidence>